<dbReference type="Proteomes" id="UP000838878">
    <property type="component" value="Chromosome 5"/>
</dbReference>
<evidence type="ECO:0000256" key="5">
    <source>
        <dbReference type="SAM" id="MobiDB-lite"/>
    </source>
</evidence>
<dbReference type="GO" id="GO:0008270">
    <property type="term" value="F:zinc ion binding"/>
    <property type="evidence" value="ECO:0007669"/>
    <property type="project" value="UniProtKB-KW"/>
</dbReference>
<dbReference type="OrthoDB" id="6925454at2759"/>
<keyword evidence="8" id="KW-1185">Reference proteome</keyword>
<dbReference type="Pfam" id="PF02892">
    <property type="entry name" value="zf-BED"/>
    <property type="match status" value="1"/>
</dbReference>
<sequence length="124" mass="13999">MATKRKVSPLWNHFEEVVPSKKAQCSYCFRVLAISSSSIGSLSRHLKSNHPTIEINSQRQPESVPDSIADTEQGPSYRGLEHKEAPTNTVRVTNRPMGPSMVDYIINKKPLPRNKIQMLDEQLV</sequence>
<dbReference type="SMART" id="SM00614">
    <property type="entry name" value="ZnF_BED"/>
    <property type="match status" value="1"/>
</dbReference>
<dbReference type="InterPro" id="IPR003656">
    <property type="entry name" value="Znf_BED"/>
</dbReference>
<evidence type="ECO:0000313" key="7">
    <source>
        <dbReference type="EMBL" id="CAH0725621.1"/>
    </source>
</evidence>
<evidence type="ECO:0000256" key="1">
    <source>
        <dbReference type="ARBA" id="ARBA00022723"/>
    </source>
</evidence>
<evidence type="ECO:0000256" key="4">
    <source>
        <dbReference type="PROSITE-ProRule" id="PRU00027"/>
    </source>
</evidence>
<organism evidence="7 8">
    <name type="scientific">Brenthis ino</name>
    <name type="common">lesser marbled fritillary</name>
    <dbReference type="NCBI Taxonomy" id="405034"/>
    <lineage>
        <taxon>Eukaryota</taxon>
        <taxon>Metazoa</taxon>
        <taxon>Ecdysozoa</taxon>
        <taxon>Arthropoda</taxon>
        <taxon>Hexapoda</taxon>
        <taxon>Insecta</taxon>
        <taxon>Pterygota</taxon>
        <taxon>Neoptera</taxon>
        <taxon>Endopterygota</taxon>
        <taxon>Lepidoptera</taxon>
        <taxon>Glossata</taxon>
        <taxon>Ditrysia</taxon>
        <taxon>Papilionoidea</taxon>
        <taxon>Nymphalidae</taxon>
        <taxon>Heliconiinae</taxon>
        <taxon>Argynnini</taxon>
        <taxon>Brenthis</taxon>
    </lineage>
</organism>
<feature type="domain" description="BED-type" evidence="6">
    <location>
        <begin position="5"/>
        <end position="57"/>
    </location>
</feature>
<dbReference type="InterPro" id="IPR036236">
    <property type="entry name" value="Znf_C2H2_sf"/>
</dbReference>
<name>A0A8J9YFB8_9NEOP</name>
<keyword evidence="3" id="KW-0862">Zinc</keyword>
<feature type="non-terminal residue" evidence="7">
    <location>
        <position position="124"/>
    </location>
</feature>
<feature type="region of interest" description="Disordered" evidence="5">
    <location>
        <begin position="49"/>
        <end position="99"/>
    </location>
</feature>
<dbReference type="EMBL" id="OV170225">
    <property type="protein sequence ID" value="CAH0725621.1"/>
    <property type="molecule type" value="Genomic_DNA"/>
</dbReference>
<accession>A0A8J9YFB8</accession>
<feature type="compositionally biased region" description="Polar residues" evidence="5">
    <location>
        <begin position="49"/>
        <end position="61"/>
    </location>
</feature>
<keyword evidence="2 4" id="KW-0863">Zinc-finger</keyword>
<proteinExistence type="predicted"/>
<dbReference type="AlphaFoldDB" id="A0A8J9YFB8"/>
<dbReference type="SUPFAM" id="SSF57667">
    <property type="entry name" value="beta-beta-alpha zinc fingers"/>
    <property type="match status" value="1"/>
</dbReference>
<gene>
    <name evidence="7" type="ORF">BINO364_LOCUS11190</name>
</gene>
<reference evidence="7" key="1">
    <citation type="submission" date="2021-12" db="EMBL/GenBank/DDBJ databases">
        <authorList>
            <person name="Martin H S."/>
        </authorList>
    </citation>
    <scope>NUCLEOTIDE SEQUENCE</scope>
</reference>
<evidence type="ECO:0000256" key="2">
    <source>
        <dbReference type="ARBA" id="ARBA00022771"/>
    </source>
</evidence>
<protein>
    <recommendedName>
        <fullName evidence="6">BED-type domain-containing protein</fullName>
    </recommendedName>
</protein>
<dbReference type="GO" id="GO:0003677">
    <property type="term" value="F:DNA binding"/>
    <property type="evidence" value="ECO:0007669"/>
    <property type="project" value="InterPro"/>
</dbReference>
<evidence type="ECO:0000259" key="6">
    <source>
        <dbReference type="PROSITE" id="PS50808"/>
    </source>
</evidence>
<evidence type="ECO:0000313" key="8">
    <source>
        <dbReference type="Proteomes" id="UP000838878"/>
    </source>
</evidence>
<evidence type="ECO:0000256" key="3">
    <source>
        <dbReference type="ARBA" id="ARBA00022833"/>
    </source>
</evidence>
<dbReference type="PROSITE" id="PS50808">
    <property type="entry name" value="ZF_BED"/>
    <property type="match status" value="1"/>
</dbReference>
<keyword evidence="1" id="KW-0479">Metal-binding</keyword>